<feature type="signal peptide" evidence="1">
    <location>
        <begin position="1"/>
        <end position="19"/>
    </location>
</feature>
<sequence>MKKLIATLMLLCISFVSQAVWLNPSGKVTGIITYAGRDTVLITLDSPGTKVSECASDSVFAIGHDYSAEQRARMYAMFLAAQASDRRVTVSYNDTGNCEPWGSTPSVYRRIVRMTLGN</sequence>
<comment type="caution">
    <text evidence="2">The sequence shown here is derived from an EMBL/GenBank/DDBJ whole genome shotgun (WGS) entry which is preliminary data.</text>
</comment>
<keyword evidence="3" id="KW-1185">Reference proteome</keyword>
<proteinExistence type="predicted"/>
<gene>
    <name evidence="2" type="ORF">L2725_12805</name>
</gene>
<protein>
    <submittedName>
        <fullName evidence="2">Uncharacterized protein</fullName>
    </submittedName>
</protein>
<evidence type="ECO:0000313" key="3">
    <source>
        <dbReference type="Proteomes" id="UP001202831"/>
    </source>
</evidence>
<accession>A0ABT0N866</accession>
<evidence type="ECO:0000313" key="2">
    <source>
        <dbReference type="EMBL" id="MCL2914648.1"/>
    </source>
</evidence>
<dbReference type="Proteomes" id="UP001202831">
    <property type="component" value="Unassembled WGS sequence"/>
</dbReference>
<reference evidence="2 3" key="1">
    <citation type="submission" date="2022-01" db="EMBL/GenBank/DDBJ databases">
        <title>Whole genome-based taxonomy of the Shewanellaceae.</title>
        <authorList>
            <person name="Martin-Rodriguez A.J."/>
        </authorList>
    </citation>
    <scope>NUCLEOTIDE SEQUENCE [LARGE SCALE GENOMIC DNA]</scope>
    <source>
        <strain evidence="2 3">DSM 21332</strain>
    </source>
</reference>
<name>A0ABT0N866_9GAMM</name>
<evidence type="ECO:0000256" key="1">
    <source>
        <dbReference type="SAM" id="SignalP"/>
    </source>
</evidence>
<dbReference type="RefSeq" id="WP_249249321.1">
    <property type="nucleotide sequence ID" value="NZ_JAKIKT010000004.1"/>
</dbReference>
<feature type="chain" id="PRO_5046860462" evidence="1">
    <location>
        <begin position="20"/>
        <end position="118"/>
    </location>
</feature>
<keyword evidence="1" id="KW-0732">Signal</keyword>
<dbReference type="EMBL" id="JAKIKT010000004">
    <property type="protein sequence ID" value="MCL2914648.1"/>
    <property type="molecule type" value="Genomic_DNA"/>
</dbReference>
<organism evidence="2 3">
    <name type="scientific">Shewanella corallii</name>
    <dbReference type="NCBI Taxonomy" id="560080"/>
    <lineage>
        <taxon>Bacteria</taxon>
        <taxon>Pseudomonadati</taxon>
        <taxon>Pseudomonadota</taxon>
        <taxon>Gammaproteobacteria</taxon>
        <taxon>Alteromonadales</taxon>
        <taxon>Shewanellaceae</taxon>
        <taxon>Shewanella</taxon>
    </lineage>
</organism>